<dbReference type="PANTHER" id="PTHR21139:SF2">
    <property type="entry name" value="TRIOSEPHOSPHATE ISOMERASE"/>
    <property type="match status" value="1"/>
</dbReference>
<dbReference type="GO" id="GO:0004807">
    <property type="term" value="F:triose-phosphate isomerase activity"/>
    <property type="evidence" value="ECO:0007669"/>
    <property type="project" value="UniProtKB-EC"/>
</dbReference>
<dbReference type="GO" id="GO:0006094">
    <property type="term" value="P:gluconeogenesis"/>
    <property type="evidence" value="ECO:0007669"/>
    <property type="project" value="UniProtKB-KW"/>
</dbReference>
<comment type="caution">
    <text evidence="5">The sequence shown here is derived from an EMBL/GenBank/DDBJ whole genome shotgun (WGS) entry which is preliminary data.</text>
</comment>
<accession>A0AAN6FWC2</accession>
<sequence>MSYYKRSQMAEYRLWSANSLGEKCAHIVRAKFPSSQKLKAILFASTQPRGGVAALAIILALLRNGGTHLTSTRRTASYVDAVAMPPIPTQREQRIVGTSLKMYFDLPSTLRYIDAVAQLSSAAKQANVDLFVIPDFVTLLPSAEKLKDTDIQLGAQDTYSEDKGAFTGEVSPVTLKQTGASIVEIGHAERRRLFGETDADVAKKAAAVARNGMVPLVCIGEKSKSNIASQAVGIAVRECKPQITAALSQLPDEADVILAYEPVWAIGASEPAGADHVVAVTQNLRALVAETGRKGRTRILYGGSAGPGTFQKLKDGVDGLFLGRFAHDVGNLEKVIEEMKET</sequence>
<reference evidence="6" key="2">
    <citation type="submission" date="2023-06" db="EMBL/GenBank/DDBJ databases">
        <title>Black Yeasts Isolated from many extreme environments.</title>
        <authorList>
            <person name="Coleine C."/>
            <person name="Stajich J.E."/>
            <person name="Selbmann L."/>
        </authorList>
    </citation>
    <scope>NUCLEOTIDE SEQUENCE</scope>
    <source>
        <strain evidence="6">CCFEE 5200</strain>
    </source>
</reference>
<dbReference type="GO" id="GO:0005829">
    <property type="term" value="C:cytosol"/>
    <property type="evidence" value="ECO:0007669"/>
    <property type="project" value="TreeGrafter"/>
</dbReference>
<dbReference type="Pfam" id="PF00121">
    <property type="entry name" value="TIM"/>
    <property type="match status" value="1"/>
</dbReference>
<keyword evidence="3 4" id="KW-0413">Isomerase</keyword>
<protein>
    <recommendedName>
        <fullName evidence="4">Triosephosphate isomerase</fullName>
        <ecNumber evidence="4">5.3.1.1</ecNumber>
    </recommendedName>
</protein>
<comment type="catalytic activity">
    <reaction evidence="4">
        <text>D-glyceraldehyde 3-phosphate = dihydroxyacetone phosphate</text>
        <dbReference type="Rhea" id="RHEA:18585"/>
        <dbReference type="ChEBI" id="CHEBI:57642"/>
        <dbReference type="ChEBI" id="CHEBI:59776"/>
        <dbReference type="EC" id="5.3.1.1"/>
    </reaction>
</comment>
<evidence type="ECO:0000313" key="7">
    <source>
        <dbReference type="Proteomes" id="UP001168146"/>
    </source>
</evidence>
<dbReference type="Gene3D" id="3.20.20.70">
    <property type="entry name" value="Aldolase class I"/>
    <property type="match status" value="1"/>
</dbReference>
<dbReference type="PANTHER" id="PTHR21139">
    <property type="entry name" value="TRIOSEPHOSPHATE ISOMERASE"/>
    <property type="match status" value="1"/>
</dbReference>
<dbReference type="GO" id="GO:0006096">
    <property type="term" value="P:glycolytic process"/>
    <property type="evidence" value="ECO:0007669"/>
    <property type="project" value="UniProtKB-KW"/>
</dbReference>
<gene>
    <name evidence="5" type="ORF">LTR82_003172</name>
    <name evidence="6" type="ORF">LTR91_003537</name>
</gene>
<keyword evidence="4" id="KW-0324">Glycolysis</keyword>
<evidence type="ECO:0000256" key="2">
    <source>
        <dbReference type="ARBA" id="ARBA00011738"/>
    </source>
</evidence>
<comment type="subunit">
    <text evidence="2">Homodimer.</text>
</comment>
<evidence type="ECO:0000256" key="4">
    <source>
        <dbReference type="RuleBase" id="RU363013"/>
    </source>
</evidence>
<comment type="pathway">
    <text evidence="4">Carbohydrate biosynthesis; gluconeogenesis.</text>
</comment>
<dbReference type="InterPro" id="IPR000652">
    <property type="entry name" value="Triosephosphate_isomerase"/>
</dbReference>
<proteinExistence type="inferred from homology"/>
<comment type="similarity">
    <text evidence="1 4">Belongs to the triosephosphate isomerase family.</text>
</comment>
<dbReference type="EMBL" id="JAUJLE010000019">
    <property type="protein sequence ID" value="KAK1006928.1"/>
    <property type="molecule type" value="Genomic_DNA"/>
</dbReference>
<dbReference type="Proteomes" id="UP001168146">
    <property type="component" value="Unassembled WGS sequence"/>
</dbReference>
<dbReference type="AlphaFoldDB" id="A0AAN6FWC2"/>
<keyword evidence="8" id="KW-1185">Reference proteome</keyword>
<dbReference type="EMBL" id="JASUXU010000006">
    <property type="protein sequence ID" value="KAK0325636.1"/>
    <property type="molecule type" value="Genomic_DNA"/>
</dbReference>
<evidence type="ECO:0000256" key="3">
    <source>
        <dbReference type="ARBA" id="ARBA00023235"/>
    </source>
</evidence>
<dbReference type="EC" id="5.3.1.1" evidence="4"/>
<evidence type="ECO:0000313" key="6">
    <source>
        <dbReference type="EMBL" id="KAK1006928.1"/>
    </source>
</evidence>
<comment type="pathway">
    <text evidence="4">Carbohydrate degradation; glycolysis; D-glyceraldehyde 3-phosphate from glycerone phosphate: step 1/1.</text>
</comment>
<dbReference type="CDD" id="cd00311">
    <property type="entry name" value="TIM"/>
    <property type="match status" value="1"/>
</dbReference>
<dbReference type="GO" id="GO:0019563">
    <property type="term" value="P:glycerol catabolic process"/>
    <property type="evidence" value="ECO:0007669"/>
    <property type="project" value="TreeGrafter"/>
</dbReference>
<dbReference type="Proteomes" id="UP001175353">
    <property type="component" value="Unassembled WGS sequence"/>
</dbReference>
<dbReference type="InterPro" id="IPR035990">
    <property type="entry name" value="TIM_sf"/>
</dbReference>
<name>A0AAN6FWC2_9PEZI</name>
<evidence type="ECO:0000313" key="8">
    <source>
        <dbReference type="Proteomes" id="UP001175353"/>
    </source>
</evidence>
<organism evidence="5 7">
    <name type="scientific">Friedmanniomyces endolithicus</name>
    <dbReference type="NCBI Taxonomy" id="329885"/>
    <lineage>
        <taxon>Eukaryota</taxon>
        <taxon>Fungi</taxon>
        <taxon>Dikarya</taxon>
        <taxon>Ascomycota</taxon>
        <taxon>Pezizomycotina</taxon>
        <taxon>Dothideomycetes</taxon>
        <taxon>Dothideomycetidae</taxon>
        <taxon>Mycosphaerellales</taxon>
        <taxon>Teratosphaeriaceae</taxon>
        <taxon>Friedmanniomyces</taxon>
    </lineage>
</organism>
<dbReference type="InterPro" id="IPR013785">
    <property type="entry name" value="Aldolase_TIM"/>
</dbReference>
<keyword evidence="4" id="KW-0312">Gluconeogenesis</keyword>
<dbReference type="PROSITE" id="PS51440">
    <property type="entry name" value="TIM_2"/>
    <property type="match status" value="1"/>
</dbReference>
<evidence type="ECO:0000313" key="5">
    <source>
        <dbReference type="EMBL" id="KAK0325636.1"/>
    </source>
</evidence>
<evidence type="ECO:0000256" key="1">
    <source>
        <dbReference type="ARBA" id="ARBA00007422"/>
    </source>
</evidence>
<dbReference type="GO" id="GO:0046166">
    <property type="term" value="P:glyceraldehyde-3-phosphate biosynthetic process"/>
    <property type="evidence" value="ECO:0007669"/>
    <property type="project" value="TreeGrafter"/>
</dbReference>
<reference evidence="5" key="1">
    <citation type="submission" date="2021-12" db="EMBL/GenBank/DDBJ databases">
        <title>Black yeast isolated from Biological Soil Crust.</title>
        <authorList>
            <person name="Kurbessoian T."/>
        </authorList>
    </citation>
    <scope>NUCLEOTIDE SEQUENCE</scope>
    <source>
        <strain evidence="5">CCFEE 5208</strain>
    </source>
</reference>
<dbReference type="SUPFAM" id="SSF51351">
    <property type="entry name" value="Triosephosphate isomerase (TIM)"/>
    <property type="match status" value="1"/>
</dbReference>